<proteinExistence type="predicted"/>
<name>A0ACC6UBL1_9BURK</name>
<organism evidence="1 2">
    <name type="scientific">Paraburkholderia phymatum</name>
    <dbReference type="NCBI Taxonomy" id="148447"/>
    <lineage>
        <taxon>Bacteria</taxon>
        <taxon>Pseudomonadati</taxon>
        <taxon>Pseudomonadota</taxon>
        <taxon>Betaproteobacteria</taxon>
        <taxon>Burkholderiales</taxon>
        <taxon>Burkholderiaceae</taxon>
        <taxon>Paraburkholderia</taxon>
    </lineage>
</organism>
<dbReference type="Proteomes" id="UP001558850">
    <property type="component" value="Unassembled WGS sequence"/>
</dbReference>
<keyword evidence="2" id="KW-1185">Reference proteome</keyword>
<protein>
    <submittedName>
        <fullName evidence="1">Uncharacterized protein</fullName>
    </submittedName>
</protein>
<evidence type="ECO:0000313" key="1">
    <source>
        <dbReference type="EMBL" id="MEX3937013.1"/>
    </source>
</evidence>
<evidence type="ECO:0000313" key="2">
    <source>
        <dbReference type="Proteomes" id="UP001558850"/>
    </source>
</evidence>
<reference evidence="1" key="1">
    <citation type="submission" date="2024-07" db="EMBL/GenBank/DDBJ databases">
        <title>A survey of Mimosa microsymbionts across Brazilian biomes reveals a high diversity of Paraburkholderia nodulating endemic species, but also that Cupriavidus is common as a symbiont of widespread species.</title>
        <authorList>
            <person name="Rouws L."/>
            <person name="Barauna A."/>
            <person name="Beukes C."/>
            <person name="Rouws J.R.C."/>
            <person name="De Faria S.M."/>
            <person name="Gross E."/>
            <person name="Bueno Dos Reis Junior F."/>
            <person name="Simon M.F."/>
            <person name="Maluk M."/>
            <person name="Odee D.W."/>
            <person name="Kenicer G."/>
            <person name="Young J.P.W."/>
            <person name="Reis V.M."/>
            <person name="Zilli J."/>
            <person name="James E.K."/>
        </authorList>
    </citation>
    <scope>NUCLEOTIDE SEQUENCE</scope>
    <source>
        <strain evidence="1">EG181B</strain>
    </source>
</reference>
<gene>
    <name evidence="1" type="ORF">AB4Y32_35565</name>
</gene>
<sequence>MQLREEDFIKGAIDASAVGVLGERFSRLVLLARTNALGLRRLRPSMLTKRKLDENAQLMAALVVDVTPALYWEDATGPLKMSLEAAVFTTALDFRGAIDA</sequence>
<dbReference type="EMBL" id="JBFRCH010000042">
    <property type="protein sequence ID" value="MEX3937013.1"/>
    <property type="molecule type" value="Genomic_DNA"/>
</dbReference>
<comment type="caution">
    <text evidence="1">The sequence shown here is derived from an EMBL/GenBank/DDBJ whole genome shotgun (WGS) entry which is preliminary data.</text>
</comment>
<accession>A0ACC6UBL1</accession>